<organism evidence="4 5">
    <name type="scientific">Pseudoteredinibacter isoporae</name>
    <dbReference type="NCBI Taxonomy" id="570281"/>
    <lineage>
        <taxon>Bacteria</taxon>
        <taxon>Pseudomonadati</taxon>
        <taxon>Pseudomonadota</taxon>
        <taxon>Gammaproteobacteria</taxon>
        <taxon>Cellvibrionales</taxon>
        <taxon>Cellvibrionaceae</taxon>
        <taxon>Pseudoteredinibacter</taxon>
    </lineage>
</organism>
<evidence type="ECO:0000313" key="4">
    <source>
        <dbReference type="EMBL" id="MBB6520365.1"/>
    </source>
</evidence>
<proteinExistence type="predicted"/>
<dbReference type="GO" id="GO:0016747">
    <property type="term" value="F:acyltransferase activity, transferring groups other than amino-acyl groups"/>
    <property type="evidence" value="ECO:0007669"/>
    <property type="project" value="InterPro"/>
</dbReference>
<dbReference type="SUPFAM" id="SSF55729">
    <property type="entry name" value="Acyl-CoA N-acyltransferases (Nat)"/>
    <property type="match status" value="1"/>
</dbReference>
<keyword evidence="4" id="KW-0687">Ribonucleoprotein</keyword>
<keyword evidence="5" id="KW-1185">Reference proteome</keyword>
<dbReference type="PROSITE" id="PS51186">
    <property type="entry name" value="GNAT"/>
    <property type="match status" value="1"/>
</dbReference>
<dbReference type="RefSeq" id="WP_166851468.1">
    <property type="nucleotide sequence ID" value="NZ_JAAONY010000001.1"/>
</dbReference>
<dbReference type="CDD" id="cd04301">
    <property type="entry name" value="NAT_SF"/>
    <property type="match status" value="1"/>
</dbReference>
<sequence length="162" mass="17641">MNIEVKQADYRNAKDAQALVDVLNAYACDPMGGGEALSPEVKSKLADSLAAIPGAFSILVYVDGKAAGLTNCFMGFSTFKCKPLVNIHDVAVMPEFRGLGLSRLMIDKVEEIARERTCCKITLEVLEGNTLAQAAYRKFGFSGYELNEADGKAMFWEKSLSE</sequence>
<dbReference type="InParanoid" id="A0A7X0MUT4"/>
<dbReference type="GO" id="GO:0005840">
    <property type="term" value="C:ribosome"/>
    <property type="evidence" value="ECO:0007669"/>
    <property type="project" value="UniProtKB-KW"/>
</dbReference>
<protein>
    <submittedName>
        <fullName evidence="4">Ribosomal protein S18 acetylase RimI-like enzyme</fullName>
    </submittedName>
</protein>
<dbReference type="InterPro" id="IPR050832">
    <property type="entry name" value="Bact_Acetyltransf"/>
</dbReference>
<dbReference type="PANTHER" id="PTHR43877:SF2">
    <property type="entry name" value="AMINOALKYLPHOSPHONATE N-ACETYLTRANSFERASE-RELATED"/>
    <property type="match status" value="1"/>
</dbReference>
<evidence type="ECO:0000256" key="1">
    <source>
        <dbReference type="ARBA" id="ARBA00022679"/>
    </source>
</evidence>
<name>A0A7X0MUT4_9GAMM</name>
<comment type="caution">
    <text evidence="4">The sequence shown here is derived from an EMBL/GenBank/DDBJ whole genome shotgun (WGS) entry which is preliminary data.</text>
</comment>
<keyword evidence="1" id="KW-0808">Transferase</keyword>
<dbReference type="InterPro" id="IPR000182">
    <property type="entry name" value="GNAT_dom"/>
</dbReference>
<dbReference type="InterPro" id="IPR016181">
    <property type="entry name" value="Acyl_CoA_acyltransferase"/>
</dbReference>
<dbReference type="Gene3D" id="3.40.630.30">
    <property type="match status" value="1"/>
</dbReference>
<accession>A0A7X0MUT4</accession>
<gene>
    <name evidence="4" type="ORF">HNR48_000643</name>
</gene>
<feature type="domain" description="N-acetyltransferase" evidence="3">
    <location>
        <begin position="3"/>
        <end position="161"/>
    </location>
</feature>
<dbReference type="AlphaFoldDB" id="A0A7X0MUT4"/>
<evidence type="ECO:0000256" key="2">
    <source>
        <dbReference type="ARBA" id="ARBA00023315"/>
    </source>
</evidence>
<dbReference type="Proteomes" id="UP000528457">
    <property type="component" value="Unassembled WGS sequence"/>
</dbReference>
<evidence type="ECO:0000313" key="5">
    <source>
        <dbReference type="Proteomes" id="UP000528457"/>
    </source>
</evidence>
<reference evidence="4 5" key="1">
    <citation type="submission" date="2020-08" db="EMBL/GenBank/DDBJ databases">
        <title>Genomic Encyclopedia of Type Strains, Phase IV (KMG-IV): sequencing the most valuable type-strain genomes for metagenomic binning, comparative biology and taxonomic classification.</title>
        <authorList>
            <person name="Goeker M."/>
        </authorList>
    </citation>
    <scope>NUCLEOTIDE SEQUENCE [LARGE SCALE GENOMIC DNA]</scope>
    <source>
        <strain evidence="4 5">DSM 22368</strain>
    </source>
</reference>
<dbReference type="Pfam" id="PF00583">
    <property type="entry name" value="Acetyltransf_1"/>
    <property type="match status" value="1"/>
</dbReference>
<dbReference type="EMBL" id="JACHHT010000001">
    <property type="protein sequence ID" value="MBB6520365.1"/>
    <property type="molecule type" value="Genomic_DNA"/>
</dbReference>
<dbReference type="PANTHER" id="PTHR43877">
    <property type="entry name" value="AMINOALKYLPHOSPHONATE N-ACETYLTRANSFERASE-RELATED-RELATED"/>
    <property type="match status" value="1"/>
</dbReference>
<keyword evidence="4" id="KW-0689">Ribosomal protein</keyword>
<keyword evidence="2" id="KW-0012">Acyltransferase</keyword>
<evidence type="ECO:0000259" key="3">
    <source>
        <dbReference type="PROSITE" id="PS51186"/>
    </source>
</evidence>